<dbReference type="STRING" id="123899.SAMEA3906487_01954"/>
<dbReference type="PATRIC" id="fig|123899.6.peg.1945"/>
<protein>
    <submittedName>
        <fullName evidence="2">Uncharacterized protein</fullName>
    </submittedName>
</protein>
<keyword evidence="1" id="KW-0472">Membrane</keyword>
<name>A0A146B2M6_9BORD</name>
<proteinExistence type="predicted"/>
<accession>A0A146B2M6</accession>
<keyword evidence="1" id="KW-1133">Transmembrane helix</keyword>
<organism evidence="2 3">
    <name type="scientific">Bordetella trematum</name>
    <dbReference type="NCBI Taxonomy" id="123899"/>
    <lineage>
        <taxon>Bacteria</taxon>
        <taxon>Pseudomonadati</taxon>
        <taxon>Pseudomonadota</taxon>
        <taxon>Betaproteobacteria</taxon>
        <taxon>Burkholderiales</taxon>
        <taxon>Alcaligenaceae</taxon>
        <taxon>Bordetella</taxon>
    </lineage>
</organism>
<keyword evidence="1" id="KW-0812">Transmembrane</keyword>
<dbReference type="EMBL" id="LT546645">
    <property type="protein sequence ID" value="SAI69838.1"/>
    <property type="molecule type" value="Genomic_DNA"/>
</dbReference>
<evidence type="ECO:0000313" key="3">
    <source>
        <dbReference type="Proteomes" id="UP000076825"/>
    </source>
</evidence>
<dbReference type="Proteomes" id="UP000076825">
    <property type="component" value="Chromosome 1"/>
</dbReference>
<dbReference type="KEGG" id="btrm:SAMEA390648701954"/>
<sequence>MTVKREQYLVAGIPAVIIVGLLALYRPEALTLPVYIIIGFVCGGLAAAVSVFGKKKK</sequence>
<evidence type="ECO:0000256" key="1">
    <source>
        <dbReference type="SAM" id="Phobius"/>
    </source>
</evidence>
<feature type="transmembrane region" description="Helical" evidence="1">
    <location>
        <begin position="7"/>
        <end position="26"/>
    </location>
</feature>
<dbReference type="AlphaFoldDB" id="A0A146B2M6"/>
<feature type="transmembrane region" description="Helical" evidence="1">
    <location>
        <begin position="32"/>
        <end position="53"/>
    </location>
</feature>
<keyword evidence="3" id="KW-1185">Reference proteome</keyword>
<evidence type="ECO:0000313" key="2">
    <source>
        <dbReference type="EMBL" id="SAI69838.1"/>
    </source>
</evidence>
<reference evidence="2 3" key="1">
    <citation type="submission" date="2016-04" db="EMBL/GenBank/DDBJ databases">
        <authorList>
            <consortium name="Pathogen Informatics"/>
        </authorList>
    </citation>
    <scope>NUCLEOTIDE SEQUENCE [LARGE SCALE GENOMIC DNA]</scope>
    <source>
        <strain evidence="2 3">H044680328</strain>
    </source>
</reference>
<gene>
    <name evidence="2" type="ORF">SAMEA3906487_01954</name>
</gene>